<comment type="caution">
    <text evidence="1">The sequence shown here is derived from an EMBL/GenBank/DDBJ whole genome shotgun (WGS) entry which is preliminary data.</text>
</comment>
<dbReference type="EMBL" id="BMAU01021370">
    <property type="protein sequence ID" value="GFY24833.1"/>
    <property type="molecule type" value="Genomic_DNA"/>
</dbReference>
<dbReference type="PANTHER" id="PTHR46060">
    <property type="entry name" value="MARINER MOS1 TRANSPOSASE-LIKE PROTEIN"/>
    <property type="match status" value="1"/>
</dbReference>
<dbReference type="InterPro" id="IPR036397">
    <property type="entry name" value="RNaseH_sf"/>
</dbReference>
<dbReference type="Gene3D" id="3.30.420.10">
    <property type="entry name" value="Ribonuclease H-like superfamily/Ribonuclease H"/>
    <property type="match status" value="1"/>
</dbReference>
<evidence type="ECO:0000313" key="1">
    <source>
        <dbReference type="EMBL" id="GFY24833.1"/>
    </source>
</evidence>
<evidence type="ECO:0000313" key="2">
    <source>
        <dbReference type="Proteomes" id="UP000887159"/>
    </source>
</evidence>
<dbReference type="AlphaFoldDB" id="A0A8X6VYC9"/>
<dbReference type="InterPro" id="IPR052709">
    <property type="entry name" value="Transposase-MT_Hybrid"/>
</dbReference>
<proteinExistence type="predicted"/>
<reference evidence="1" key="1">
    <citation type="submission" date="2020-08" db="EMBL/GenBank/DDBJ databases">
        <title>Multicomponent nature underlies the extraordinary mechanical properties of spider dragline silk.</title>
        <authorList>
            <person name="Kono N."/>
            <person name="Nakamura H."/>
            <person name="Mori M."/>
            <person name="Yoshida Y."/>
            <person name="Ohtoshi R."/>
            <person name="Malay A.D."/>
            <person name="Moran D.A.P."/>
            <person name="Tomita M."/>
            <person name="Numata K."/>
            <person name="Arakawa K."/>
        </authorList>
    </citation>
    <scope>NUCLEOTIDE SEQUENCE</scope>
</reference>
<dbReference type="PANTHER" id="PTHR46060:SF3">
    <property type="entry name" value="PROTEIN GVQW3"/>
    <property type="match status" value="1"/>
</dbReference>
<keyword evidence="2" id="KW-1185">Reference proteome</keyword>
<accession>A0A8X6VYC9</accession>
<name>A0A8X6VYC9_TRICX</name>
<gene>
    <name evidence="1" type="primary">SETMAR_97</name>
    <name evidence="1" type="ORF">TNCV_2690241</name>
</gene>
<dbReference type="Proteomes" id="UP000887159">
    <property type="component" value="Unassembled WGS sequence"/>
</dbReference>
<dbReference type="GO" id="GO:0003676">
    <property type="term" value="F:nucleic acid binding"/>
    <property type="evidence" value="ECO:0007669"/>
    <property type="project" value="InterPro"/>
</dbReference>
<sequence>MTSWTLYTLEWELMQHPPYSPDMAPSDYYLFLHLQLHPEGTIFHSNDKVINEFSRFLDLCTPQFFSEGIEKLPKRWQTIADLNGYHYLH</sequence>
<protein>
    <submittedName>
        <fullName evidence="1">Histone-lysine N-methyltransferase SETMAR</fullName>
    </submittedName>
</protein>
<organism evidence="1 2">
    <name type="scientific">Trichonephila clavipes</name>
    <name type="common">Golden silk orbweaver</name>
    <name type="synonym">Nephila clavipes</name>
    <dbReference type="NCBI Taxonomy" id="2585209"/>
    <lineage>
        <taxon>Eukaryota</taxon>
        <taxon>Metazoa</taxon>
        <taxon>Ecdysozoa</taxon>
        <taxon>Arthropoda</taxon>
        <taxon>Chelicerata</taxon>
        <taxon>Arachnida</taxon>
        <taxon>Araneae</taxon>
        <taxon>Araneomorphae</taxon>
        <taxon>Entelegynae</taxon>
        <taxon>Araneoidea</taxon>
        <taxon>Nephilidae</taxon>
        <taxon>Trichonephila</taxon>
    </lineage>
</organism>